<name>A0A6A6TND4_9PLEO</name>
<evidence type="ECO:0000313" key="1">
    <source>
        <dbReference type="EMBL" id="KAF2660976.1"/>
    </source>
</evidence>
<protein>
    <submittedName>
        <fullName evidence="1">Uncharacterized protein</fullName>
    </submittedName>
</protein>
<gene>
    <name evidence="1" type="ORF">K491DRAFT_674283</name>
</gene>
<dbReference type="Proteomes" id="UP000799324">
    <property type="component" value="Unassembled WGS sequence"/>
</dbReference>
<dbReference type="EMBL" id="MU004296">
    <property type="protein sequence ID" value="KAF2660976.1"/>
    <property type="molecule type" value="Genomic_DNA"/>
</dbReference>
<sequence>MASKNFTWIFPPLSEPSSSHAFLAINNTQSPPGFGSDAYHVKDVIELRFDAGEIDAEHPPTILHYCSENPNLNGTAPQNLPIPAGFVLENNDPIQMTLALEGARDGHDVETCVLSYLNESQDAQQHEANAAVVFFGCSEWNRVPPTHECGG</sequence>
<proteinExistence type="predicted"/>
<reference evidence="1" key="1">
    <citation type="journal article" date="2020" name="Stud. Mycol.">
        <title>101 Dothideomycetes genomes: a test case for predicting lifestyles and emergence of pathogens.</title>
        <authorList>
            <person name="Haridas S."/>
            <person name="Albert R."/>
            <person name="Binder M."/>
            <person name="Bloem J."/>
            <person name="Labutti K."/>
            <person name="Salamov A."/>
            <person name="Andreopoulos B."/>
            <person name="Baker S."/>
            <person name="Barry K."/>
            <person name="Bills G."/>
            <person name="Bluhm B."/>
            <person name="Cannon C."/>
            <person name="Castanera R."/>
            <person name="Culley D."/>
            <person name="Daum C."/>
            <person name="Ezra D."/>
            <person name="Gonzalez J."/>
            <person name="Henrissat B."/>
            <person name="Kuo A."/>
            <person name="Liang C."/>
            <person name="Lipzen A."/>
            <person name="Lutzoni F."/>
            <person name="Magnuson J."/>
            <person name="Mondo S."/>
            <person name="Nolan M."/>
            <person name="Ohm R."/>
            <person name="Pangilinan J."/>
            <person name="Park H.-J."/>
            <person name="Ramirez L."/>
            <person name="Alfaro M."/>
            <person name="Sun H."/>
            <person name="Tritt A."/>
            <person name="Yoshinaga Y."/>
            <person name="Zwiers L.-H."/>
            <person name="Turgeon B."/>
            <person name="Goodwin S."/>
            <person name="Spatafora J."/>
            <person name="Crous P."/>
            <person name="Grigoriev I."/>
        </authorList>
    </citation>
    <scope>NUCLEOTIDE SEQUENCE</scope>
    <source>
        <strain evidence="1">CBS 122681</strain>
    </source>
</reference>
<evidence type="ECO:0000313" key="2">
    <source>
        <dbReference type="Proteomes" id="UP000799324"/>
    </source>
</evidence>
<accession>A0A6A6TND4</accession>
<organism evidence="1 2">
    <name type="scientific">Lophiostoma macrostomum CBS 122681</name>
    <dbReference type="NCBI Taxonomy" id="1314788"/>
    <lineage>
        <taxon>Eukaryota</taxon>
        <taxon>Fungi</taxon>
        <taxon>Dikarya</taxon>
        <taxon>Ascomycota</taxon>
        <taxon>Pezizomycotina</taxon>
        <taxon>Dothideomycetes</taxon>
        <taxon>Pleosporomycetidae</taxon>
        <taxon>Pleosporales</taxon>
        <taxon>Lophiostomataceae</taxon>
        <taxon>Lophiostoma</taxon>
    </lineage>
</organism>
<dbReference type="AlphaFoldDB" id="A0A6A6TND4"/>
<keyword evidence="2" id="KW-1185">Reference proteome</keyword>